<reference evidence="5" key="1">
    <citation type="submission" date="2012-02" db="EMBL/GenBank/DDBJ databases">
        <title>Complete sequence of Desulfitobacterium dichloroeliminans LMG P-21439.</title>
        <authorList>
            <person name="Lucas S."/>
            <person name="Han J."/>
            <person name="Lapidus A."/>
            <person name="Cheng J.-F."/>
            <person name="Goodwin L."/>
            <person name="Pitluck S."/>
            <person name="Peters L."/>
            <person name="Ovchinnikova G."/>
            <person name="Teshima H."/>
            <person name="Detter J.C."/>
            <person name="Han C."/>
            <person name="Tapia R."/>
            <person name="Land M."/>
            <person name="Hauser L."/>
            <person name="Kyrpides N."/>
            <person name="Ivanova N."/>
            <person name="Pagani I."/>
            <person name="Kruse T."/>
            <person name="de Vos W.M."/>
            <person name="Boon N."/>
            <person name="Smidt H."/>
            <person name="Woyke T."/>
        </authorList>
    </citation>
    <scope>NUCLEOTIDE SEQUENCE [LARGE SCALE GENOMIC DNA]</scope>
    <source>
        <strain evidence="5">LMG P-21439 / DCA1</strain>
    </source>
</reference>
<feature type="domain" description="PPM-type phosphatase" evidence="3">
    <location>
        <begin position="483"/>
        <end position="692"/>
    </location>
</feature>
<dbReference type="InterPro" id="IPR052016">
    <property type="entry name" value="Bact_Sigma-Reg"/>
</dbReference>
<dbReference type="PANTHER" id="PTHR43156">
    <property type="entry name" value="STAGE II SPORULATION PROTEIN E-RELATED"/>
    <property type="match status" value="1"/>
</dbReference>
<feature type="transmembrane region" description="Helical" evidence="2">
    <location>
        <begin position="259"/>
        <end position="276"/>
    </location>
</feature>
<keyword evidence="1" id="KW-0378">Hydrolase</keyword>
<proteinExistence type="predicted"/>
<dbReference type="OrthoDB" id="9763774at2"/>
<dbReference type="eggNOG" id="COG2208">
    <property type="taxonomic scope" value="Bacteria"/>
</dbReference>
<dbReference type="SUPFAM" id="SSF81606">
    <property type="entry name" value="PP2C-like"/>
    <property type="match status" value="1"/>
</dbReference>
<dbReference type="AlphaFoldDB" id="L0F3Z1"/>
<evidence type="ECO:0000259" key="3">
    <source>
        <dbReference type="SMART" id="SM00331"/>
    </source>
</evidence>
<feature type="transmembrane region" description="Helical" evidence="2">
    <location>
        <begin position="174"/>
        <end position="194"/>
    </location>
</feature>
<dbReference type="EMBL" id="CP003344">
    <property type="protein sequence ID" value="AGA67648.1"/>
    <property type="molecule type" value="Genomic_DNA"/>
</dbReference>
<dbReference type="InterPro" id="IPR036457">
    <property type="entry name" value="PPM-type-like_dom_sf"/>
</dbReference>
<dbReference type="PANTHER" id="PTHR43156:SF2">
    <property type="entry name" value="STAGE II SPORULATION PROTEIN E"/>
    <property type="match status" value="1"/>
</dbReference>
<dbReference type="Pfam" id="PF19732">
    <property type="entry name" value="SpoIIE_N"/>
    <property type="match status" value="2"/>
</dbReference>
<evidence type="ECO:0000313" key="5">
    <source>
        <dbReference type="Proteomes" id="UP000010797"/>
    </source>
</evidence>
<dbReference type="RefSeq" id="WP_015260655.1">
    <property type="nucleotide sequence ID" value="NC_019903.1"/>
</dbReference>
<protein>
    <submittedName>
        <fullName evidence="4">Stage II sporulation protein E (SpoIIE)</fullName>
    </submittedName>
</protein>
<keyword evidence="2" id="KW-0812">Transmembrane</keyword>
<accession>L0F3Z1</accession>
<dbReference type="HOGENOM" id="CLU_017349_0_0_9"/>
<dbReference type="KEGG" id="ddl:Desdi_0075"/>
<evidence type="ECO:0000256" key="1">
    <source>
        <dbReference type="ARBA" id="ARBA00022801"/>
    </source>
</evidence>
<dbReference type="Pfam" id="PF07228">
    <property type="entry name" value="SpoIIE"/>
    <property type="match status" value="1"/>
</dbReference>
<keyword evidence="2" id="KW-1133">Transmembrane helix</keyword>
<dbReference type="SMART" id="SM00331">
    <property type="entry name" value="PP2C_SIG"/>
    <property type="match status" value="1"/>
</dbReference>
<dbReference type="GO" id="GO:0016791">
    <property type="term" value="F:phosphatase activity"/>
    <property type="evidence" value="ECO:0007669"/>
    <property type="project" value="TreeGrafter"/>
</dbReference>
<feature type="transmembrane region" description="Helical" evidence="2">
    <location>
        <begin position="106"/>
        <end position="128"/>
    </location>
</feature>
<name>L0F3Z1_DESDL</name>
<feature type="transmembrane region" description="Helical" evidence="2">
    <location>
        <begin position="134"/>
        <end position="154"/>
    </location>
</feature>
<keyword evidence="2" id="KW-0472">Membrane</keyword>
<dbReference type="InterPro" id="IPR001932">
    <property type="entry name" value="PPM-type_phosphatase-like_dom"/>
</dbReference>
<feature type="transmembrane region" description="Helical" evidence="2">
    <location>
        <begin position="24"/>
        <end position="52"/>
    </location>
</feature>
<organism evidence="4 5">
    <name type="scientific">Desulfitobacterium dichloroeliminans (strain LMG P-21439 / DCA1)</name>
    <dbReference type="NCBI Taxonomy" id="871963"/>
    <lineage>
        <taxon>Bacteria</taxon>
        <taxon>Bacillati</taxon>
        <taxon>Bacillota</taxon>
        <taxon>Clostridia</taxon>
        <taxon>Eubacteriales</taxon>
        <taxon>Desulfitobacteriaceae</taxon>
        <taxon>Desulfitobacterium</taxon>
    </lineage>
</organism>
<dbReference type="Gene3D" id="3.60.40.10">
    <property type="entry name" value="PPM-type phosphatase domain"/>
    <property type="match status" value="1"/>
</dbReference>
<sequence length="696" mass="76968">MAEWATLKPKQGLRKERLTLEGHFWPFILGMLIARGSIMELYPFGIGFGAALMLHGRKGTIVGLLGVTVGVASLFMEDLATSLQILLTLLVLSLFVPRLRGSKHEGLYLGLVVALVTGCVAFIVMRLGQPEVMIGAKAAVFGILNGGLAVVFWYAWRYQDAIWRGSFTREQGMAWLFVLIGVLSGLQGVAFKGIDFSVVLLSFFVLFIAQRFGAGTAAGVGALLGFLPQLEFNPQNLMTAGIYGLAGFGTGAFQKLGKFGLGVAFMSITMMFTAYLQPEVLYSQLLSSGIGLLLFLLFPSSSPQSDFLKDKPMPEVESTVMKVKTVAEIFDQIAYSAQAAEAEVGKSKPEIPELMNVLVERVCKNCPTIDTCWTREFYRTYHLLFNLFEWVEREEEINVQNLPVEYKRHCGKLKEMLLGVQFIMEHEKSIESWRSRLTTNQEALARQFQSVSQVIGHLAKELNTRHNLEQVKPSSLARRRRQFLDVGVATFTKKGNTISGDNYASLAFSPTQHAFVVSDGMGVGERADKMSSTALSLLEQLLTTGFEPESAIQALNSILVLRSPEESFVTLDIGIMDCESDGLKLIKVGACPSYIVGEDAIRKYESSSLPVGILNHVEIPVIEEKLRSEEYLVLVTDGIQDILKDGTDWLKDFLYSQHPSTAQELADAIIREARRMSDNEMLDDGVAMVVKKNVLD</sequence>
<feature type="transmembrane region" description="Helical" evidence="2">
    <location>
        <begin position="200"/>
        <end position="224"/>
    </location>
</feature>
<keyword evidence="5" id="KW-1185">Reference proteome</keyword>
<dbReference type="InterPro" id="IPR045768">
    <property type="entry name" value="SpoIIE_N"/>
</dbReference>
<evidence type="ECO:0000256" key="2">
    <source>
        <dbReference type="SAM" id="Phobius"/>
    </source>
</evidence>
<gene>
    <name evidence="4" type="ordered locus">Desdi_0075</name>
</gene>
<evidence type="ECO:0000313" key="4">
    <source>
        <dbReference type="EMBL" id="AGA67648.1"/>
    </source>
</evidence>
<feature type="transmembrane region" description="Helical" evidence="2">
    <location>
        <begin position="82"/>
        <end position="99"/>
    </location>
</feature>
<feature type="transmembrane region" description="Helical" evidence="2">
    <location>
        <begin position="59"/>
        <end position="76"/>
    </location>
</feature>
<dbReference type="Proteomes" id="UP000010797">
    <property type="component" value="Chromosome"/>
</dbReference>
<dbReference type="STRING" id="871963.Desdi_0075"/>